<evidence type="ECO:0000313" key="3">
    <source>
        <dbReference type="Proteomes" id="UP000032702"/>
    </source>
</evidence>
<name>Q094M7_STIAD</name>
<gene>
    <name evidence="2" type="ORF">STIAU_5779</name>
</gene>
<feature type="compositionally biased region" description="Low complexity" evidence="1">
    <location>
        <begin position="75"/>
        <end position="84"/>
    </location>
</feature>
<protein>
    <recommendedName>
        <fullName evidence="4">BIG2 domain-containing protein</fullName>
    </recommendedName>
</protein>
<accession>Q094M7</accession>
<feature type="region of interest" description="Disordered" evidence="1">
    <location>
        <begin position="344"/>
        <end position="365"/>
    </location>
</feature>
<sequence>MGLRIQRTLRVMNKLLLLSVVCVLWTGCSVDFTEPAGRSCDDTHACPPSQICVDLRCQPFEEGLPDAGTPDAGTPDAGLPDAGTPDGGGTDAGPTPTVEVSVSPVSASLAPSTTRFFSATVSHASDTRVSWSVREGAAGGTIDAAGQYTAPATEGTYHVVATSVEDPTRSATALVSVAALPPNLALHFSADRLNGPEGEVPAEGARVASWTDLSGNGHALTQTDENRQPLFKARGLNGLPTVVFDGDTLGGGDFLRTAAFATALAQPVTVFFVYKSPLTDVNKTLLDAPPGGGPARLRVQATIEPPGALQLYSTKFSSPYLQKTAGTFFSITALFNGTSSRVRANGREEAPSANRDPGTQSMGGLMLGGRQELIADAFAATEFAEVLVFGRALSEPEIEHVETYLRGRYFP</sequence>
<feature type="region of interest" description="Disordered" evidence="1">
    <location>
        <begin position="63"/>
        <end position="98"/>
    </location>
</feature>
<dbReference type="AlphaFoldDB" id="Q094M7"/>
<proteinExistence type="predicted"/>
<dbReference type="PROSITE" id="PS51257">
    <property type="entry name" value="PROKAR_LIPOPROTEIN"/>
    <property type="match status" value="1"/>
</dbReference>
<reference evidence="2 3" key="1">
    <citation type="submission" date="2006-04" db="EMBL/GenBank/DDBJ databases">
        <authorList>
            <person name="Nierman W.C."/>
        </authorList>
    </citation>
    <scope>NUCLEOTIDE SEQUENCE [LARGE SCALE GENOMIC DNA]</scope>
    <source>
        <strain evidence="2 3">DW4/3-1</strain>
    </source>
</reference>
<comment type="caution">
    <text evidence="2">The sequence shown here is derived from an EMBL/GenBank/DDBJ whole genome shotgun (WGS) entry which is preliminary data.</text>
</comment>
<dbReference type="Proteomes" id="UP000032702">
    <property type="component" value="Unassembled WGS sequence"/>
</dbReference>
<evidence type="ECO:0008006" key="4">
    <source>
        <dbReference type="Google" id="ProtNLM"/>
    </source>
</evidence>
<dbReference type="EMBL" id="AAMD01000038">
    <property type="protein sequence ID" value="EAU67209.1"/>
    <property type="molecule type" value="Genomic_DNA"/>
</dbReference>
<organism evidence="2 3">
    <name type="scientific">Stigmatella aurantiaca (strain DW4/3-1)</name>
    <dbReference type="NCBI Taxonomy" id="378806"/>
    <lineage>
        <taxon>Bacteria</taxon>
        <taxon>Pseudomonadati</taxon>
        <taxon>Myxococcota</taxon>
        <taxon>Myxococcia</taxon>
        <taxon>Myxococcales</taxon>
        <taxon>Cystobacterineae</taxon>
        <taxon>Archangiaceae</taxon>
        <taxon>Stigmatella</taxon>
    </lineage>
</organism>
<evidence type="ECO:0000256" key="1">
    <source>
        <dbReference type="SAM" id="MobiDB-lite"/>
    </source>
</evidence>
<evidence type="ECO:0000313" key="2">
    <source>
        <dbReference type="EMBL" id="EAU67209.1"/>
    </source>
</evidence>